<proteinExistence type="predicted"/>
<organism evidence="3">
    <name type="scientific">Rodentolepis nana</name>
    <name type="common">Dwarf tapeworm</name>
    <name type="synonym">Hymenolepis nana</name>
    <dbReference type="NCBI Taxonomy" id="102285"/>
    <lineage>
        <taxon>Eukaryota</taxon>
        <taxon>Metazoa</taxon>
        <taxon>Spiralia</taxon>
        <taxon>Lophotrochozoa</taxon>
        <taxon>Platyhelminthes</taxon>
        <taxon>Cestoda</taxon>
        <taxon>Eucestoda</taxon>
        <taxon>Cyclophyllidea</taxon>
        <taxon>Hymenolepididae</taxon>
        <taxon>Rodentolepis</taxon>
    </lineage>
</organism>
<dbReference type="Proteomes" id="UP000278807">
    <property type="component" value="Unassembled WGS sequence"/>
</dbReference>
<name>A0A0R3TG76_RODNA</name>
<evidence type="ECO:0000313" key="3">
    <source>
        <dbReference type="WBParaSite" id="HNAJ_0000606701-mRNA-1"/>
    </source>
</evidence>
<dbReference type="AlphaFoldDB" id="A0A0R3TG76"/>
<dbReference type="EMBL" id="UZAE01005968">
    <property type="protein sequence ID" value="VDO01925.1"/>
    <property type="molecule type" value="Genomic_DNA"/>
</dbReference>
<keyword evidence="2" id="KW-1185">Reference proteome</keyword>
<evidence type="ECO:0000313" key="1">
    <source>
        <dbReference type="EMBL" id="VDO01925.1"/>
    </source>
</evidence>
<evidence type="ECO:0000313" key="2">
    <source>
        <dbReference type="Proteomes" id="UP000278807"/>
    </source>
</evidence>
<protein>
    <submittedName>
        <fullName evidence="1 3">Uncharacterized protein</fullName>
    </submittedName>
</protein>
<reference evidence="3" key="1">
    <citation type="submission" date="2017-02" db="UniProtKB">
        <authorList>
            <consortium name="WormBaseParasite"/>
        </authorList>
    </citation>
    <scope>IDENTIFICATION</scope>
</reference>
<reference evidence="1 2" key="2">
    <citation type="submission" date="2018-11" db="EMBL/GenBank/DDBJ databases">
        <authorList>
            <consortium name="Pathogen Informatics"/>
        </authorList>
    </citation>
    <scope>NUCLEOTIDE SEQUENCE [LARGE SCALE GENOMIC DNA]</scope>
</reference>
<accession>A0A0R3TG76</accession>
<dbReference type="WBParaSite" id="HNAJ_0000606701-mRNA-1">
    <property type="protein sequence ID" value="HNAJ_0000606701-mRNA-1"/>
    <property type="gene ID" value="HNAJ_0000606701"/>
</dbReference>
<sequence length="118" mass="13258">MLAVGALQTGNNVQLTKLRENNASRRLNLQPGFGIRKYHYSSRPQIFDDSESGVWTLNREGGLPPNSGGSIRRVAAQRRPEQYVRAFTLRSLDHPFMRCSDQVAAKNPGISTDLWVMD</sequence>
<gene>
    <name evidence="1" type="ORF">HNAJ_LOCUS6065</name>
</gene>
<dbReference type="OrthoDB" id="6589456at2759"/>